<protein>
    <recommendedName>
        <fullName evidence="3">Hydrogenase expression protein HupH</fullName>
    </recommendedName>
</protein>
<reference evidence="1 2" key="1">
    <citation type="submission" date="2017-10" db="EMBL/GenBank/DDBJ databases">
        <title>Genome sequence of Caulobacter mirabilis FWC38.</title>
        <authorList>
            <person name="Fiebig A."/>
            <person name="Crosson S."/>
        </authorList>
    </citation>
    <scope>NUCLEOTIDE SEQUENCE [LARGE SCALE GENOMIC DNA]</scope>
    <source>
        <strain evidence="1 2">FWC 38</strain>
    </source>
</reference>
<evidence type="ECO:0008006" key="3">
    <source>
        <dbReference type="Google" id="ProtNLM"/>
    </source>
</evidence>
<dbReference type="RefSeq" id="WP_099620418.1">
    <property type="nucleotide sequence ID" value="NZ_CP024201.1"/>
</dbReference>
<organism evidence="1 2">
    <name type="scientific">Caulobacter mirabilis</name>
    <dbReference type="NCBI Taxonomy" id="69666"/>
    <lineage>
        <taxon>Bacteria</taxon>
        <taxon>Pseudomonadati</taxon>
        <taxon>Pseudomonadota</taxon>
        <taxon>Alphaproteobacteria</taxon>
        <taxon>Caulobacterales</taxon>
        <taxon>Caulobacteraceae</taxon>
        <taxon>Caulobacter</taxon>
    </lineage>
</organism>
<dbReference type="Pfam" id="PF20116">
    <property type="entry name" value="DUF6506"/>
    <property type="match status" value="1"/>
</dbReference>
<dbReference type="Proteomes" id="UP000228945">
    <property type="component" value="Chromosome"/>
</dbReference>
<dbReference type="EMBL" id="CP024201">
    <property type="protein sequence ID" value="ATQ41161.1"/>
    <property type="molecule type" value="Genomic_DNA"/>
</dbReference>
<gene>
    <name evidence="1" type="ORF">CSW64_01410</name>
</gene>
<dbReference type="KEGG" id="cmb:CSW64_01410"/>
<dbReference type="AlphaFoldDB" id="A0A2D2AT41"/>
<accession>A0A2D2AT41</accession>
<keyword evidence="2" id="KW-1185">Reference proteome</keyword>
<evidence type="ECO:0000313" key="2">
    <source>
        <dbReference type="Proteomes" id="UP000228945"/>
    </source>
</evidence>
<dbReference type="InterPro" id="IPR045441">
    <property type="entry name" value="DUF6506"/>
</dbReference>
<proteinExistence type="predicted"/>
<sequence>MITRYAFILMIPGADPVRDRIVIERDGLTSTIFPTPSADAVTRSVQLAAEDGAQLIEICGAFGPVGAAAAIEAVGGRIPIGSVSFGPESITSLAALIAT</sequence>
<dbReference type="OrthoDB" id="8595161at2"/>
<evidence type="ECO:0000313" key="1">
    <source>
        <dbReference type="EMBL" id="ATQ41161.1"/>
    </source>
</evidence>
<name>A0A2D2AT41_9CAUL</name>